<dbReference type="PANTHER" id="PTHR43780:SF2">
    <property type="entry name" value="1-AMINOCYCLOPROPANE-1-CARBOXYLATE DEAMINASE-RELATED"/>
    <property type="match status" value="1"/>
</dbReference>
<dbReference type="SUPFAM" id="SSF53686">
    <property type="entry name" value="Tryptophan synthase beta subunit-like PLP-dependent enzymes"/>
    <property type="match status" value="1"/>
</dbReference>
<sequence>MTARPGELPQRFPLAVLPTPLVRAERLEAVLGCGPLLVKRDDLTGFGVAGNKARALEYLVGAALAQGAEVLVTAGGPGSNFVPAAALAARAAGLDCEIVLWGDPRGAPNVAIAEAAGARILPTGRFDREEVDALAAERAAELTLAGRPATAVPRGGSTPVGALGFADAAAELMEQLSGAPQPVEVVLPLGSGGSCAGLLAGLSAAGAAFPVVAVSVSRPPDEVRRTVLAMARECAALRGTTAPAPDQLELIDARGEGFGTATEQERRRARLALHTEGLLLDTTYGAEAFSVAVDRLLGRPPGPVVWWHTGGLVPAVAHVTGAGSSGGASAPAMELDGGARR</sequence>
<feature type="domain" description="Tryptophan synthase beta chain-like PALP" evidence="4">
    <location>
        <begin position="15"/>
        <end position="310"/>
    </location>
</feature>
<dbReference type="InterPro" id="IPR027278">
    <property type="entry name" value="ACCD_DCysDesulf"/>
</dbReference>
<evidence type="ECO:0000259" key="4">
    <source>
        <dbReference type="Pfam" id="PF00291"/>
    </source>
</evidence>
<keyword evidence="3" id="KW-0663">Pyridoxal phosphate</keyword>
<name>A0ABW4FA36_9PSEU</name>
<comment type="caution">
    <text evidence="5">The sequence shown here is derived from an EMBL/GenBank/DDBJ whole genome shotgun (WGS) entry which is preliminary data.</text>
</comment>
<gene>
    <name evidence="5" type="ORF">ACFSJD_43850</name>
</gene>
<evidence type="ECO:0000313" key="6">
    <source>
        <dbReference type="Proteomes" id="UP001597114"/>
    </source>
</evidence>
<evidence type="ECO:0000313" key="5">
    <source>
        <dbReference type="EMBL" id="MFD1524481.1"/>
    </source>
</evidence>
<protein>
    <submittedName>
        <fullName evidence="5">1-aminocyclopropane-1-carboxylate deaminase/D-cysteine desulfhydrase</fullName>
    </submittedName>
</protein>
<dbReference type="InterPro" id="IPR001926">
    <property type="entry name" value="TrpB-like_PALP"/>
</dbReference>
<comment type="similarity">
    <text evidence="2">Belongs to the ACC deaminase/D-cysteine desulfhydrase family.</text>
</comment>
<dbReference type="PIRSF" id="PIRSF006278">
    <property type="entry name" value="ACCD_DCysDesulf"/>
    <property type="match status" value="1"/>
</dbReference>
<reference evidence="6" key="1">
    <citation type="journal article" date="2019" name="Int. J. Syst. Evol. Microbiol.">
        <title>The Global Catalogue of Microorganisms (GCM) 10K type strain sequencing project: providing services to taxonomists for standard genome sequencing and annotation.</title>
        <authorList>
            <consortium name="The Broad Institute Genomics Platform"/>
            <consortium name="The Broad Institute Genome Sequencing Center for Infectious Disease"/>
            <person name="Wu L."/>
            <person name="Ma J."/>
        </authorList>
    </citation>
    <scope>NUCLEOTIDE SEQUENCE [LARGE SCALE GENOMIC DNA]</scope>
    <source>
        <strain evidence="6">CCM 7043</strain>
    </source>
</reference>
<dbReference type="Pfam" id="PF00291">
    <property type="entry name" value="PALP"/>
    <property type="match status" value="1"/>
</dbReference>
<dbReference type="InterPro" id="IPR036052">
    <property type="entry name" value="TrpB-like_PALP_sf"/>
</dbReference>
<dbReference type="RefSeq" id="WP_344727866.1">
    <property type="nucleotide sequence ID" value="NZ_BAAAUS010000047.1"/>
</dbReference>
<evidence type="ECO:0000256" key="1">
    <source>
        <dbReference type="ARBA" id="ARBA00001933"/>
    </source>
</evidence>
<evidence type="ECO:0000256" key="2">
    <source>
        <dbReference type="ARBA" id="ARBA00008639"/>
    </source>
</evidence>
<dbReference type="Gene3D" id="3.40.50.1100">
    <property type="match status" value="2"/>
</dbReference>
<dbReference type="EMBL" id="JBHUCO010000083">
    <property type="protein sequence ID" value="MFD1524481.1"/>
    <property type="molecule type" value="Genomic_DNA"/>
</dbReference>
<keyword evidence="6" id="KW-1185">Reference proteome</keyword>
<dbReference type="PANTHER" id="PTHR43780">
    <property type="entry name" value="1-AMINOCYCLOPROPANE-1-CARBOXYLATE DEAMINASE-RELATED"/>
    <property type="match status" value="1"/>
</dbReference>
<dbReference type="Proteomes" id="UP001597114">
    <property type="component" value="Unassembled WGS sequence"/>
</dbReference>
<evidence type="ECO:0000256" key="3">
    <source>
        <dbReference type="ARBA" id="ARBA00022898"/>
    </source>
</evidence>
<proteinExistence type="inferred from homology"/>
<organism evidence="5 6">
    <name type="scientific">Pseudonocardia yunnanensis</name>
    <dbReference type="NCBI Taxonomy" id="58107"/>
    <lineage>
        <taxon>Bacteria</taxon>
        <taxon>Bacillati</taxon>
        <taxon>Actinomycetota</taxon>
        <taxon>Actinomycetes</taxon>
        <taxon>Pseudonocardiales</taxon>
        <taxon>Pseudonocardiaceae</taxon>
        <taxon>Pseudonocardia</taxon>
    </lineage>
</organism>
<accession>A0ABW4FA36</accession>
<comment type="cofactor">
    <cofactor evidence="1">
        <name>pyridoxal 5'-phosphate</name>
        <dbReference type="ChEBI" id="CHEBI:597326"/>
    </cofactor>
</comment>